<dbReference type="AlphaFoldDB" id="A0A2I7KBH6"/>
<evidence type="ECO:0000256" key="4">
    <source>
        <dbReference type="ARBA" id="ARBA00022692"/>
    </source>
</evidence>
<proteinExistence type="inferred from homology"/>
<dbReference type="SUPFAM" id="SSF52540">
    <property type="entry name" value="P-loop containing nucleoside triphosphate hydrolases"/>
    <property type="match status" value="1"/>
</dbReference>
<dbReference type="InterPro" id="IPR027417">
    <property type="entry name" value="P-loop_NTPase"/>
</dbReference>
<reference evidence="7 8" key="1">
    <citation type="journal article" date="2017" name="Front. Microbiol.">
        <title>Phaeobacter piscinae sp. nov., a species of the Roseobacter group and potential aquaculture probiont.</title>
        <authorList>
            <person name="Sonnenschein E.C."/>
            <person name="Phippen C.B.W."/>
            <person name="Nielsen K.F."/>
            <person name="Mateiu R.V."/>
            <person name="Melchiorsen J."/>
            <person name="Gram L."/>
            <person name="Overmann J."/>
            <person name="Freese H.M."/>
        </authorList>
    </citation>
    <scope>NUCLEOTIDE SEQUENCE [LARGE SCALE GENOMIC DNA]</scope>
    <source>
        <strain evidence="7 8">P88</strain>
    </source>
</reference>
<evidence type="ECO:0000313" key="8">
    <source>
        <dbReference type="Proteomes" id="UP000236447"/>
    </source>
</evidence>
<keyword evidence="6" id="KW-0472">Membrane</keyword>
<dbReference type="EMBL" id="CP010725">
    <property type="protein sequence ID" value="AUQ99935.1"/>
    <property type="molecule type" value="Genomic_DNA"/>
</dbReference>
<evidence type="ECO:0000256" key="1">
    <source>
        <dbReference type="ARBA" id="ARBA00004651"/>
    </source>
</evidence>
<comment type="subcellular location">
    <subcellularLocation>
        <location evidence="1">Cell membrane</location>
        <topology evidence="1">Multi-pass membrane protein</topology>
    </subcellularLocation>
</comment>
<dbReference type="PANTHER" id="PTHR37937">
    <property type="entry name" value="CONJUGATIVE TRANSFER: DNA TRANSPORT"/>
    <property type="match status" value="1"/>
</dbReference>
<evidence type="ECO:0000256" key="2">
    <source>
        <dbReference type="ARBA" id="ARBA00008806"/>
    </source>
</evidence>
<name>A0A2I7KBH6_9RHOB</name>
<dbReference type="Gene3D" id="3.40.50.300">
    <property type="entry name" value="P-loop containing nucleotide triphosphate hydrolases"/>
    <property type="match status" value="1"/>
</dbReference>
<dbReference type="Pfam" id="PF02534">
    <property type="entry name" value="T4SS-DNA_transf"/>
    <property type="match status" value="1"/>
</dbReference>
<evidence type="ECO:0008006" key="9">
    <source>
        <dbReference type="Google" id="ProtNLM"/>
    </source>
</evidence>
<dbReference type="InterPro" id="IPR003688">
    <property type="entry name" value="TraG/VirD4"/>
</dbReference>
<dbReference type="GO" id="GO:0005886">
    <property type="term" value="C:plasma membrane"/>
    <property type="evidence" value="ECO:0007669"/>
    <property type="project" value="UniProtKB-SubCell"/>
</dbReference>
<keyword evidence="4" id="KW-0812">Transmembrane</keyword>
<evidence type="ECO:0000256" key="3">
    <source>
        <dbReference type="ARBA" id="ARBA00022475"/>
    </source>
</evidence>
<keyword evidence="5" id="KW-1133">Transmembrane helix</keyword>
<sequence length="433" mass="48029">MSGVIPRLLDHPGSAIVVDVKDGELALITARYRQDVLGQNVHLIDPYNIVCSKLGIEPSKLNPMRSVDLDGDEPFDEAMLIAESCTIGENGGDSFWSDEAVALQSGFILREVERGGDLSDVRKLLNSDPDGFDTILDEMKTSPYQLVRAAGARLASKADRERSSVISTAQRNTHFLESHKLADSLSASDFDVSKVGTATTIYLILPARRIHTAKRWLRLLVSTLIYEITALQDKPAQPVMFVLDELAALDRLKIVEQSFGLMAGFGLQLVAVVQDFSQLRDVYGERWQTFVANAASIQCFGTNDEFTARYLSGLSGQTTSEKLSFESANIRASLFSDPEYRGQLDTLYSRPLITMDELMSMHPATQFMKLAAAHPVIAYRPVYYLDQCYRDNRGQPLFDIHPSRAEERLATPIDFEKSGDKLGEVLAKHLTVG</sequence>
<comment type="similarity">
    <text evidence="2">Belongs to the VirD4/TraG family.</text>
</comment>
<evidence type="ECO:0000313" key="7">
    <source>
        <dbReference type="EMBL" id="AUQ99935.1"/>
    </source>
</evidence>
<evidence type="ECO:0000256" key="5">
    <source>
        <dbReference type="ARBA" id="ARBA00022989"/>
    </source>
</evidence>
<reference evidence="7 8" key="2">
    <citation type="journal article" date="2017" name="Genome Biol. Evol.">
        <title>Trajectories and Drivers of Genome Evolution in Surface-Associated Marine Phaeobacter.</title>
        <authorList>
            <person name="Freese H.M."/>
            <person name="Sikorski J."/>
            <person name="Bunk B."/>
            <person name="Scheuner C."/>
            <person name="Meier-Kolthoff J.P."/>
            <person name="Sproer C."/>
            <person name="Gram L."/>
            <person name="Overmann J."/>
        </authorList>
    </citation>
    <scope>NUCLEOTIDE SEQUENCE [LARGE SCALE GENOMIC DNA]</scope>
    <source>
        <strain evidence="7 8">P88</strain>
    </source>
</reference>
<protein>
    <recommendedName>
        <fullName evidence="9">Type IV secretory pathway, VirD4 component</fullName>
    </recommendedName>
</protein>
<keyword evidence="3" id="KW-1003">Cell membrane</keyword>
<dbReference type="PANTHER" id="PTHR37937:SF1">
    <property type="entry name" value="CONJUGATIVE TRANSFER: DNA TRANSPORT"/>
    <property type="match status" value="1"/>
</dbReference>
<organism evidence="7 8">
    <name type="scientific">Phaeobacter inhibens</name>
    <dbReference type="NCBI Taxonomy" id="221822"/>
    <lineage>
        <taxon>Bacteria</taxon>
        <taxon>Pseudomonadati</taxon>
        <taxon>Pseudomonadota</taxon>
        <taxon>Alphaproteobacteria</taxon>
        <taxon>Rhodobacterales</taxon>
        <taxon>Roseobacteraceae</taxon>
        <taxon>Phaeobacter</taxon>
    </lineage>
</organism>
<accession>A0A2I7KBH6</accession>
<gene>
    <name evidence="7" type="primary">virD</name>
    <name evidence="7" type="ORF">PhaeoP88_02580</name>
</gene>
<dbReference type="CDD" id="cd01127">
    <property type="entry name" value="TrwB_TraG_TraD_VirD4"/>
    <property type="match status" value="1"/>
</dbReference>
<dbReference type="InterPro" id="IPR051539">
    <property type="entry name" value="T4SS-coupling_protein"/>
</dbReference>
<evidence type="ECO:0000256" key="6">
    <source>
        <dbReference type="ARBA" id="ARBA00023136"/>
    </source>
</evidence>
<dbReference type="Proteomes" id="UP000236447">
    <property type="component" value="Chromosome"/>
</dbReference>